<dbReference type="AlphaFoldDB" id="A0A1Q5ZYF7"/>
<dbReference type="OrthoDB" id="9806005at2"/>
<dbReference type="PROSITE" id="PS51186">
    <property type="entry name" value="GNAT"/>
    <property type="match status" value="1"/>
</dbReference>
<comment type="caution">
    <text evidence="2">The sequence shown here is derived from an EMBL/GenBank/DDBJ whole genome shotgun (WGS) entry which is preliminary data.</text>
</comment>
<dbReference type="EMBL" id="MPPL01000001">
    <property type="protein sequence ID" value="OKS86781.1"/>
    <property type="molecule type" value="Genomic_DNA"/>
</dbReference>
<dbReference type="GO" id="GO:0016747">
    <property type="term" value="F:acyltransferase activity, transferring groups other than amino-acyl groups"/>
    <property type="evidence" value="ECO:0007669"/>
    <property type="project" value="InterPro"/>
</dbReference>
<accession>A0A1Q5ZYF7</accession>
<protein>
    <recommendedName>
        <fullName evidence="1">N-acetyltransferase domain-containing protein</fullName>
    </recommendedName>
</protein>
<feature type="domain" description="N-acetyltransferase" evidence="1">
    <location>
        <begin position="197"/>
        <end position="371"/>
    </location>
</feature>
<gene>
    <name evidence="2" type="ORF">RG47T_2238</name>
</gene>
<dbReference type="PANTHER" id="PTHR41368:SF1">
    <property type="entry name" value="PROTEIN YGHO"/>
    <property type="match status" value="1"/>
</dbReference>
<evidence type="ECO:0000313" key="2">
    <source>
        <dbReference type="EMBL" id="OKS86781.1"/>
    </source>
</evidence>
<dbReference type="InterPro" id="IPR039968">
    <property type="entry name" value="BcerS-like"/>
</dbReference>
<dbReference type="RefSeq" id="WP_074489476.1">
    <property type="nucleotide sequence ID" value="NZ_FPAM01000019.1"/>
</dbReference>
<dbReference type="Proteomes" id="UP000186720">
    <property type="component" value="Unassembled WGS sequence"/>
</dbReference>
<evidence type="ECO:0000313" key="3">
    <source>
        <dbReference type="Proteomes" id="UP000186720"/>
    </source>
</evidence>
<dbReference type="InterPro" id="IPR016181">
    <property type="entry name" value="Acyl_CoA_acyltransferase"/>
</dbReference>
<sequence length="371" mass="42528">MIKIIPVSSKKELTAFIDFPHDLYKNDPNYVPELFIAQRDLLTKHPFLKHNSLQSYLAYQDNKIVGRITAILNNHHNEFNKANDGFFGFFDAINSQEVADALFKTAIEWLKDKKVATIIGPVNFSTNEPSGLLIVGFDSPPVMQMTYNYPYYADLIEKQGLKKKVDLIAYKFGDEGYNERSFKLLDALQERLKRSNITIRKLNMKNFKQEAIALHEVYNSAWDSNTGFVPLTDEEFFYLANDLKLVVDPDFCSIAEHEGKVVGFSLTVPNINEILIKIKRGRLLPTGIFKLLLGKKKIKGIRIYALGVIEGYRKRGIEAVLYGNVIKEYKIKGLKYAEAGWILEDNDMMNKALLDINGDPYKTYRLYEKAI</sequence>
<evidence type="ECO:0000259" key="1">
    <source>
        <dbReference type="PROSITE" id="PS51186"/>
    </source>
</evidence>
<keyword evidence="3" id="KW-1185">Reference proteome</keyword>
<organism evidence="2 3">
    <name type="scientific">Mucilaginibacter polytrichastri</name>
    <dbReference type="NCBI Taxonomy" id="1302689"/>
    <lineage>
        <taxon>Bacteria</taxon>
        <taxon>Pseudomonadati</taxon>
        <taxon>Bacteroidota</taxon>
        <taxon>Sphingobacteriia</taxon>
        <taxon>Sphingobacteriales</taxon>
        <taxon>Sphingobacteriaceae</taxon>
        <taxon>Mucilaginibacter</taxon>
    </lineage>
</organism>
<dbReference type="Gene3D" id="3.40.630.30">
    <property type="match status" value="1"/>
</dbReference>
<dbReference type="PANTHER" id="PTHR41368">
    <property type="entry name" value="PROTEIN YGHO"/>
    <property type="match status" value="1"/>
</dbReference>
<dbReference type="SUPFAM" id="SSF55729">
    <property type="entry name" value="Acyl-CoA N-acyltransferases (Nat)"/>
    <property type="match status" value="1"/>
</dbReference>
<proteinExistence type="predicted"/>
<dbReference type="STRING" id="1302689.RG47T_2238"/>
<reference evidence="2 3" key="1">
    <citation type="submission" date="2016-11" db="EMBL/GenBank/DDBJ databases">
        <title>Whole Genome Sequencing of Mucilaginibacter polytrichastri RG4-7(T) isolated from the moss sample.</title>
        <authorList>
            <person name="Li Y."/>
        </authorList>
    </citation>
    <scope>NUCLEOTIDE SEQUENCE [LARGE SCALE GENOMIC DNA]</scope>
    <source>
        <strain evidence="2 3">RG4-7</strain>
    </source>
</reference>
<name>A0A1Q5ZYF7_9SPHI</name>
<dbReference type="InterPro" id="IPR000182">
    <property type="entry name" value="GNAT_dom"/>
</dbReference>